<keyword evidence="9" id="KW-1133">Transmembrane helix</keyword>
<comment type="pathway">
    <text evidence="6">Steroid biosynthesis; zymosterol biosynthesis; zymosterol from lanosterol: step 5/6.</text>
</comment>
<dbReference type="SUPFAM" id="SSF51735">
    <property type="entry name" value="NAD(P)-binding Rossmann-fold domains"/>
    <property type="match status" value="1"/>
</dbReference>
<keyword evidence="11" id="KW-1185">Reference proteome</keyword>
<comment type="similarity">
    <text evidence="7">Belongs to the short-chain dehydrogenases/reductases (SDR) family. ERG27 subfamily.</text>
</comment>
<evidence type="ECO:0000256" key="6">
    <source>
        <dbReference type="ARBA" id="ARBA00023589"/>
    </source>
</evidence>
<dbReference type="EMBL" id="CP014242">
    <property type="protein sequence ID" value="AMD18944.1"/>
    <property type="molecule type" value="Genomic_DNA"/>
</dbReference>
<dbReference type="GO" id="GO:0000253">
    <property type="term" value="F:3-beta-hydroxysteroid 3-dehydrogenase (NADP+) activity"/>
    <property type="evidence" value="ECO:0007669"/>
    <property type="project" value="UniProtKB-EC"/>
</dbReference>
<keyword evidence="2" id="KW-0521">NADP</keyword>
<evidence type="ECO:0000256" key="8">
    <source>
        <dbReference type="ARBA" id="ARBA00023621"/>
    </source>
</evidence>
<organism evidence="10 11">
    <name type="scientific">Eremothecium sinecaudum</name>
    <dbReference type="NCBI Taxonomy" id="45286"/>
    <lineage>
        <taxon>Eukaryota</taxon>
        <taxon>Fungi</taxon>
        <taxon>Dikarya</taxon>
        <taxon>Ascomycota</taxon>
        <taxon>Saccharomycotina</taxon>
        <taxon>Saccharomycetes</taxon>
        <taxon>Saccharomycetales</taxon>
        <taxon>Saccharomycetaceae</taxon>
        <taxon>Eremothecium</taxon>
    </lineage>
</organism>
<name>A0A120K123_9SACH</name>
<dbReference type="GO" id="GO:0005741">
    <property type="term" value="C:mitochondrial outer membrane"/>
    <property type="evidence" value="ECO:0007669"/>
    <property type="project" value="TreeGrafter"/>
</dbReference>
<dbReference type="PANTHER" id="PTHR43647">
    <property type="entry name" value="DEHYDROGENASE"/>
    <property type="match status" value="1"/>
</dbReference>
<dbReference type="PANTHER" id="PTHR43647:SF1">
    <property type="entry name" value="3-KETO-STEROID REDUCTASE ERG27"/>
    <property type="match status" value="1"/>
</dbReference>
<keyword evidence="4" id="KW-0560">Oxidoreductase</keyword>
<sequence length="269" mass="30797">MISVLGAYYELNKRYDAIHYFYVNAAQGVYKGIDWFQAFKDVIKNPLDAVTYPKFNIQKVGVKSEDDLGLVFQANVFGPYYLLNKLKPLLSNGNAVVVWISSLLSDPKYLSLEDIQLSKTTASYEGSKRLVDLLHLATYKELKDSGIRQYLTQPGIFTSFSFFQFLNFFTFYSMLALFYMARLMGSNYHNIDGYKAANAPVYVATQPSSVVENQALKYGSATRMRGQEYIETTEVDPTGTYDVKKYIENLVLEWDEKLKDQITNTRTPF</sequence>
<dbReference type="GO" id="GO:0005789">
    <property type="term" value="C:endoplasmic reticulum membrane"/>
    <property type="evidence" value="ECO:0007669"/>
    <property type="project" value="TreeGrafter"/>
</dbReference>
<dbReference type="Proteomes" id="UP000243052">
    <property type="component" value="Chromosome ii"/>
</dbReference>
<evidence type="ECO:0000256" key="9">
    <source>
        <dbReference type="SAM" id="Phobius"/>
    </source>
</evidence>
<evidence type="ECO:0000256" key="1">
    <source>
        <dbReference type="ARBA" id="ARBA00022516"/>
    </source>
</evidence>
<accession>A0A120K123</accession>
<keyword evidence="9" id="KW-0812">Transmembrane</keyword>
<evidence type="ECO:0000256" key="3">
    <source>
        <dbReference type="ARBA" id="ARBA00022955"/>
    </source>
</evidence>
<evidence type="ECO:0000256" key="5">
    <source>
        <dbReference type="ARBA" id="ARBA00023098"/>
    </source>
</evidence>
<feature type="transmembrane region" description="Helical" evidence="9">
    <location>
        <begin position="162"/>
        <end position="181"/>
    </location>
</feature>
<keyword evidence="9" id="KW-0472">Membrane</keyword>
<dbReference type="OrthoDB" id="9989144at2759"/>
<evidence type="ECO:0000256" key="2">
    <source>
        <dbReference type="ARBA" id="ARBA00022857"/>
    </source>
</evidence>
<evidence type="ECO:0000256" key="7">
    <source>
        <dbReference type="ARBA" id="ARBA00023593"/>
    </source>
</evidence>
<dbReference type="RefSeq" id="XP_017985940.1">
    <property type="nucleotide sequence ID" value="XM_018130451.1"/>
</dbReference>
<dbReference type="GO" id="GO:0006696">
    <property type="term" value="P:ergosterol biosynthetic process"/>
    <property type="evidence" value="ECO:0007669"/>
    <property type="project" value="TreeGrafter"/>
</dbReference>
<dbReference type="AlphaFoldDB" id="A0A120K123"/>
<dbReference type="EC" id="1.1.1.270" evidence="8"/>
<reference evidence="10 11" key="1">
    <citation type="submission" date="2016-01" db="EMBL/GenBank/DDBJ databases">
        <title>Genome sequence of the yeast Holleya sinecauda.</title>
        <authorList>
            <person name="Dietrich F.S."/>
        </authorList>
    </citation>
    <scope>NUCLEOTIDE SEQUENCE [LARGE SCALE GENOMIC DNA]</scope>
    <source>
        <strain evidence="10 11">ATCC 58844</strain>
    </source>
</reference>
<dbReference type="STRING" id="45286.A0A120K123"/>
<dbReference type="Gene3D" id="3.40.50.720">
    <property type="entry name" value="NAD(P)-binding Rossmann-like Domain"/>
    <property type="match status" value="1"/>
</dbReference>
<dbReference type="InterPro" id="IPR036291">
    <property type="entry name" value="NAD(P)-bd_dom_sf"/>
</dbReference>
<evidence type="ECO:0000313" key="11">
    <source>
        <dbReference type="Proteomes" id="UP000243052"/>
    </source>
</evidence>
<dbReference type="InterPro" id="IPR051593">
    <property type="entry name" value="Ergosterol_Biosynth_ERG27"/>
</dbReference>
<gene>
    <name evidence="10" type="ORF">AW171_hschr2472</name>
</gene>
<dbReference type="GO" id="GO:0005811">
    <property type="term" value="C:lipid droplet"/>
    <property type="evidence" value="ECO:0007669"/>
    <property type="project" value="TreeGrafter"/>
</dbReference>
<keyword evidence="1" id="KW-0444">Lipid biosynthesis</keyword>
<evidence type="ECO:0000313" key="10">
    <source>
        <dbReference type="EMBL" id="AMD18944.1"/>
    </source>
</evidence>
<dbReference type="GeneID" id="28722136"/>
<keyword evidence="3" id="KW-0752">Steroid biosynthesis</keyword>
<evidence type="ECO:0000256" key="4">
    <source>
        <dbReference type="ARBA" id="ARBA00023002"/>
    </source>
</evidence>
<keyword evidence="5" id="KW-0443">Lipid metabolism</keyword>
<proteinExistence type="inferred from homology"/>
<protein>
    <recommendedName>
        <fullName evidence="8">3beta-hydroxysteroid 3-dehydrogenase</fullName>
        <ecNumber evidence="8">1.1.1.270</ecNumber>
    </recommendedName>
</protein>